<dbReference type="InterPro" id="IPR018957">
    <property type="entry name" value="Znf_C3HC4_RING-type"/>
</dbReference>
<comment type="pathway">
    <text evidence="3 14">Protein modification; protein ubiquitination.</text>
</comment>
<evidence type="ECO:0000313" key="18">
    <source>
        <dbReference type="Proteomes" id="UP001291623"/>
    </source>
</evidence>
<evidence type="ECO:0000256" key="9">
    <source>
        <dbReference type="ARBA" id="ARBA00022833"/>
    </source>
</evidence>
<evidence type="ECO:0000256" key="13">
    <source>
        <dbReference type="PROSITE-ProRule" id="PRU00175"/>
    </source>
</evidence>
<keyword evidence="8 14" id="KW-0833">Ubl conjugation pathway</keyword>
<evidence type="ECO:0000256" key="5">
    <source>
        <dbReference type="ARBA" id="ARBA00022679"/>
    </source>
</evidence>
<dbReference type="InterPro" id="IPR001841">
    <property type="entry name" value="Znf_RING"/>
</dbReference>
<comment type="similarity">
    <text evidence="4 14">Belongs to the BRE1 family.</text>
</comment>
<dbReference type="SUPFAM" id="SSF57850">
    <property type="entry name" value="RING/U-box"/>
    <property type="match status" value="1"/>
</dbReference>
<evidence type="ECO:0000256" key="10">
    <source>
        <dbReference type="ARBA" id="ARBA00022853"/>
    </source>
</evidence>
<dbReference type="CDD" id="cd16499">
    <property type="entry name" value="RING-HC_Bre1-like"/>
    <property type="match status" value="1"/>
</dbReference>
<dbReference type="GO" id="GO:0005634">
    <property type="term" value="C:nucleus"/>
    <property type="evidence" value="ECO:0007669"/>
    <property type="project" value="UniProtKB-SubCell"/>
</dbReference>
<name>A0AAE1RJ94_9SOLA</name>
<evidence type="ECO:0000259" key="16">
    <source>
        <dbReference type="PROSITE" id="PS50089"/>
    </source>
</evidence>
<dbReference type="PROSITE" id="PS00518">
    <property type="entry name" value="ZF_RING_1"/>
    <property type="match status" value="1"/>
</dbReference>
<feature type="coiled-coil region" evidence="15">
    <location>
        <begin position="217"/>
        <end position="349"/>
    </location>
</feature>
<keyword evidence="10 14" id="KW-0156">Chromatin regulator</keyword>
<sequence length="864" mass="99614">METLLPLDTAVLLHQNQKLSQKLEAQKIEIVVLEAQFTELRDKQNPYDNTLEVIQKSWQELVAEMEVCSMRTKDLLRHGNASNHQCSTEGEDSFLSRLLQTGATESSSAVNTVTRTEFEHKKMDDEKIMKILRNIVATVDDIWQMKDTLCAAVLKALPEDGSCLQMSSNDLHIGVKNFRQAINELHLKHRSVAGALQNQRDTDAKHKAELKCLRGELEKTIAHLDESNSKLAILKAEKDAAKGVLFPVLNLGNKHSANDKARDKQRDMQDMESTLKEYLDQSSFHLFEVKRLHEERIDLLKQLSNLQNKLKNVKAICSSQPYTLVKDQLAKAKEDVSLYQSLYEKLQVEKDNLSWREKEMNLKNDIIDVFRRSSTIADSRIAWLEKEIQKHMQERNMIEAKLQEASREPGRKEIIAELKKLVSSFPKTMGNMQNQLSNYKETASDVHSLRADVQSLSSILDRKSKELATLSAKSASQVTEMLKLQAVVNDLKESDMQLKLILEMYERESAFSRYIDFQWAYIDLNGQHYHGDCRDVFEARGSEYRAWACVQSLKTSLDEHNLELRVKSAIEAEANSQQKLAAAEAEIAELRQKLDASKRERSRLSEVLKSKHEETEAYLSEIETIGQAYDDMQAQNQQLFQQITERDDYNIKLVLEGVRERQQRDCLAWESQTTERTVEDANTMASSYEMKAAKIDDQLRGCSDLVQKLAEDRVQNSLALENTQKRLLDVRKSSQQLRETLEELQSKIDKSRVDLAQLQIKLEKERFERKRAEEDVETLRRKTLRLRSHIEGSSVIEKLQQKLREYKEILNCNICFDRRKEVVLAKCYHLFCNPCIQKIVETRHRKCPVCSASFGANDVKAVYI</sequence>
<evidence type="ECO:0000256" key="14">
    <source>
        <dbReference type="RuleBase" id="RU365038"/>
    </source>
</evidence>
<dbReference type="GO" id="GO:0061630">
    <property type="term" value="F:ubiquitin protein ligase activity"/>
    <property type="evidence" value="ECO:0007669"/>
    <property type="project" value="UniProtKB-EC"/>
</dbReference>
<keyword evidence="7 13" id="KW-0863">Zinc-finger</keyword>
<comment type="subcellular location">
    <subcellularLocation>
        <location evidence="2 14">Nucleus</location>
    </subcellularLocation>
</comment>
<comment type="catalytic activity">
    <reaction evidence="1 14">
        <text>S-ubiquitinyl-[E2 ubiquitin-conjugating enzyme]-L-cysteine + [acceptor protein]-L-lysine = [E2 ubiquitin-conjugating enzyme]-L-cysteine + N(6)-ubiquitinyl-[acceptor protein]-L-lysine.</text>
        <dbReference type="EC" id="2.3.2.27"/>
    </reaction>
</comment>
<feature type="domain" description="RING-type" evidence="16">
    <location>
        <begin position="812"/>
        <end position="851"/>
    </location>
</feature>
<protein>
    <recommendedName>
        <fullName evidence="14">E3 ubiquitin protein ligase</fullName>
        <ecNumber evidence="14">2.3.2.27</ecNumber>
    </recommendedName>
</protein>
<evidence type="ECO:0000256" key="1">
    <source>
        <dbReference type="ARBA" id="ARBA00000900"/>
    </source>
</evidence>
<feature type="coiled-coil region" evidence="15">
    <location>
        <begin position="16"/>
        <end position="43"/>
    </location>
</feature>
<feature type="coiled-coil region" evidence="15">
    <location>
        <begin position="566"/>
        <end position="607"/>
    </location>
</feature>
<evidence type="ECO:0000256" key="8">
    <source>
        <dbReference type="ARBA" id="ARBA00022786"/>
    </source>
</evidence>
<dbReference type="Proteomes" id="UP001291623">
    <property type="component" value="Unassembled WGS sequence"/>
</dbReference>
<comment type="caution">
    <text evidence="17">The sequence shown here is derived from an EMBL/GenBank/DDBJ whole genome shotgun (WGS) entry which is preliminary data.</text>
</comment>
<dbReference type="GO" id="GO:0008270">
    <property type="term" value="F:zinc ion binding"/>
    <property type="evidence" value="ECO:0007669"/>
    <property type="project" value="UniProtKB-KW"/>
</dbReference>
<accession>A0AAE1RJ94</accession>
<keyword evidence="6 14" id="KW-0479">Metal-binding</keyword>
<evidence type="ECO:0000256" key="6">
    <source>
        <dbReference type="ARBA" id="ARBA00022723"/>
    </source>
</evidence>
<feature type="coiled-coil region" evidence="15">
    <location>
        <begin position="381"/>
        <end position="408"/>
    </location>
</feature>
<evidence type="ECO:0000256" key="4">
    <source>
        <dbReference type="ARBA" id="ARBA00005555"/>
    </source>
</evidence>
<dbReference type="GO" id="GO:0016567">
    <property type="term" value="P:protein ubiquitination"/>
    <property type="evidence" value="ECO:0007669"/>
    <property type="project" value="UniProtKB-UniRule"/>
</dbReference>
<dbReference type="SMART" id="SM00184">
    <property type="entry name" value="RING"/>
    <property type="match status" value="1"/>
</dbReference>
<dbReference type="PANTHER" id="PTHR23163">
    <property type="entry name" value="RING FINGER PROTEIN-RELATED"/>
    <property type="match status" value="1"/>
</dbReference>
<dbReference type="AlphaFoldDB" id="A0AAE1RJ94"/>
<evidence type="ECO:0000256" key="15">
    <source>
        <dbReference type="SAM" id="Coils"/>
    </source>
</evidence>
<dbReference type="InterPro" id="IPR013083">
    <property type="entry name" value="Znf_RING/FYVE/PHD"/>
</dbReference>
<keyword evidence="12 14" id="KW-0539">Nucleus</keyword>
<dbReference type="InterPro" id="IPR017907">
    <property type="entry name" value="Znf_RING_CS"/>
</dbReference>
<dbReference type="PANTHER" id="PTHR23163:SF0">
    <property type="entry name" value="E3 UBIQUITIN-PROTEIN LIGASE BRE1"/>
    <property type="match status" value="1"/>
</dbReference>
<evidence type="ECO:0000256" key="3">
    <source>
        <dbReference type="ARBA" id="ARBA00004906"/>
    </source>
</evidence>
<organism evidence="17 18">
    <name type="scientific">Anisodus tanguticus</name>
    <dbReference type="NCBI Taxonomy" id="243964"/>
    <lineage>
        <taxon>Eukaryota</taxon>
        <taxon>Viridiplantae</taxon>
        <taxon>Streptophyta</taxon>
        <taxon>Embryophyta</taxon>
        <taxon>Tracheophyta</taxon>
        <taxon>Spermatophyta</taxon>
        <taxon>Magnoliopsida</taxon>
        <taxon>eudicotyledons</taxon>
        <taxon>Gunneridae</taxon>
        <taxon>Pentapetalae</taxon>
        <taxon>asterids</taxon>
        <taxon>lamiids</taxon>
        <taxon>Solanales</taxon>
        <taxon>Solanaceae</taxon>
        <taxon>Solanoideae</taxon>
        <taxon>Hyoscyameae</taxon>
        <taxon>Anisodus</taxon>
    </lineage>
</organism>
<reference evidence="17" key="1">
    <citation type="submission" date="2023-12" db="EMBL/GenBank/DDBJ databases">
        <title>Genome assembly of Anisodus tanguticus.</title>
        <authorList>
            <person name="Wang Y.-J."/>
        </authorList>
    </citation>
    <scope>NUCLEOTIDE SEQUENCE</scope>
    <source>
        <strain evidence="17">KB-2021</strain>
        <tissue evidence="17">Leaf</tissue>
    </source>
</reference>
<evidence type="ECO:0000256" key="2">
    <source>
        <dbReference type="ARBA" id="ARBA00004123"/>
    </source>
</evidence>
<evidence type="ECO:0000256" key="7">
    <source>
        <dbReference type="ARBA" id="ARBA00022771"/>
    </source>
</evidence>
<keyword evidence="5 14" id="KW-0808">Transferase</keyword>
<dbReference type="PROSITE" id="PS50089">
    <property type="entry name" value="ZF_RING_2"/>
    <property type="match status" value="1"/>
</dbReference>
<evidence type="ECO:0000256" key="12">
    <source>
        <dbReference type="ARBA" id="ARBA00023242"/>
    </source>
</evidence>
<feature type="coiled-coil region" evidence="15">
    <location>
        <begin position="720"/>
        <end position="782"/>
    </location>
</feature>
<evidence type="ECO:0000256" key="11">
    <source>
        <dbReference type="ARBA" id="ARBA00023054"/>
    </source>
</evidence>
<evidence type="ECO:0000313" key="17">
    <source>
        <dbReference type="EMBL" id="KAK4352693.1"/>
    </source>
</evidence>
<dbReference type="EC" id="2.3.2.27" evidence="14"/>
<keyword evidence="11 14" id="KW-0175">Coiled coil</keyword>
<gene>
    <name evidence="17" type="ORF">RND71_028211</name>
</gene>
<dbReference type="Gene3D" id="3.30.40.10">
    <property type="entry name" value="Zinc/RING finger domain, C3HC4 (zinc finger)"/>
    <property type="match status" value="1"/>
</dbReference>
<dbReference type="GO" id="GO:0033503">
    <property type="term" value="C:HULC complex"/>
    <property type="evidence" value="ECO:0007669"/>
    <property type="project" value="TreeGrafter"/>
</dbReference>
<dbReference type="GO" id="GO:0006325">
    <property type="term" value="P:chromatin organization"/>
    <property type="evidence" value="ECO:0007669"/>
    <property type="project" value="UniProtKB-KW"/>
</dbReference>
<keyword evidence="18" id="KW-1185">Reference proteome</keyword>
<dbReference type="InterPro" id="IPR013956">
    <property type="entry name" value="E3_ubiquit_lig_Bre1"/>
</dbReference>
<dbReference type="EMBL" id="JAVYJV010000015">
    <property type="protein sequence ID" value="KAK4352693.1"/>
    <property type="molecule type" value="Genomic_DNA"/>
</dbReference>
<keyword evidence="9 14" id="KW-0862">Zinc</keyword>
<dbReference type="Pfam" id="PF00097">
    <property type="entry name" value="zf-C3HC4"/>
    <property type="match status" value="1"/>
</dbReference>
<proteinExistence type="inferred from homology"/>